<evidence type="ECO:0000256" key="2">
    <source>
        <dbReference type="ARBA" id="ARBA00022737"/>
    </source>
</evidence>
<evidence type="ECO:0000313" key="6">
    <source>
        <dbReference type="RefSeq" id="XP_010933276.1"/>
    </source>
</evidence>
<gene>
    <name evidence="6" type="primary">LOC105053714</name>
</gene>
<evidence type="ECO:0000313" key="5">
    <source>
        <dbReference type="Proteomes" id="UP000504607"/>
    </source>
</evidence>
<reference evidence="6" key="1">
    <citation type="submission" date="2025-08" db="UniProtKB">
        <authorList>
            <consortium name="RefSeq"/>
        </authorList>
    </citation>
    <scope>IDENTIFICATION</scope>
</reference>
<dbReference type="InParanoid" id="A0A6I9RVY5"/>
<evidence type="ECO:0000256" key="1">
    <source>
        <dbReference type="ARBA" id="ARBA00007626"/>
    </source>
</evidence>
<proteinExistence type="inferred from homology"/>
<dbReference type="PROSITE" id="PS51375">
    <property type="entry name" value="PPR"/>
    <property type="match status" value="3"/>
</dbReference>
<dbReference type="InterPro" id="IPR011990">
    <property type="entry name" value="TPR-like_helical_dom_sf"/>
</dbReference>
<feature type="region of interest" description="Disordered" evidence="4">
    <location>
        <begin position="24"/>
        <end position="47"/>
    </location>
</feature>
<dbReference type="PANTHER" id="PTHR47936">
    <property type="entry name" value="PPR_LONG DOMAIN-CONTAINING PROTEIN"/>
    <property type="match status" value="1"/>
</dbReference>
<feature type="repeat" description="PPR" evidence="3">
    <location>
        <begin position="263"/>
        <end position="297"/>
    </location>
</feature>
<dbReference type="GO" id="GO:0010019">
    <property type="term" value="P:chloroplast-nucleus signaling pathway"/>
    <property type="evidence" value="ECO:0007669"/>
    <property type="project" value="TreeGrafter"/>
</dbReference>
<organism evidence="5 6">
    <name type="scientific">Elaeis guineensis var. tenera</name>
    <name type="common">Oil palm</name>
    <dbReference type="NCBI Taxonomy" id="51953"/>
    <lineage>
        <taxon>Eukaryota</taxon>
        <taxon>Viridiplantae</taxon>
        <taxon>Streptophyta</taxon>
        <taxon>Embryophyta</taxon>
        <taxon>Tracheophyta</taxon>
        <taxon>Spermatophyta</taxon>
        <taxon>Magnoliopsida</taxon>
        <taxon>Liliopsida</taxon>
        <taxon>Arecaceae</taxon>
        <taxon>Arecoideae</taxon>
        <taxon>Cocoseae</taxon>
        <taxon>Elaeidinae</taxon>
        <taxon>Elaeis</taxon>
    </lineage>
</organism>
<keyword evidence="2" id="KW-0677">Repeat</keyword>
<feature type="repeat" description="PPR" evidence="3">
    <location>
        <begin position="298"/>
        <end position="328"/>
    </location>
</feature>
<dbReference type="OrthoDB" id="185373at2759"/>
<dbReference type="RefSeq" id="XP_010933276.1">
    <property type="nucleotide sequence ID" value="XM_010934974.3"/>
</dbReference>
<feature type="repeat" description="PPR" evidence="3">
    <location>
        <begin position="228"/>
        <end position="262"/>
    </location>
</feature>
<dbReference type="GeneID" id="105053714"/>
<dbReference type="Gene3D" id="1.25.40.10">
    <property type="entry name" value="Tetratricopeptide repeat domain"/>
    <property type="match status" value="3"/>
</dbReference>
<feature type="compositionally biased region" description="Pro residues" evidence="4">
    <location>
        <begin position="31"/>
        <end position="45"/>
    </location>
</feature>
<dbReference type="NCBIfam" id="TIGR00756">
    <property type="entry name" value="PPR"/>
    <property type="match status" value="4"/>
</dbReference>
<keyword evidence="5" id="KW-1185">Reference proteome</keyword>
<dbReference type="Pfam" id="PF01535">
    <property type="entry name" value="PPR"/>
    <property type="match status" value="2"/>
</dbReference>
<dbReference type="Pfam" id="PF13041">
    <property type="entry name" value="PPR_2"/>
    <property type="match status" value="1"/>
</dbReference>
<dbReference type="KEGG" id="egu:105053714"/>
<dbReference type="InterPro" id="IPR002885">
    <property type="entry name" value="PPR_rpt"/>
</dbReference>
<dbReference type="GO" id="GO:0031930">
    <property type="term" value="P:mitochondria-nucleus signaling pathway"/>
    <property type="evidence" value="ECO:0007669"/>
    <property type="project" value="TreeGrafter"/>
</dbReference>
<dbReference type="PANTHER" id="PTHR47936:SF5">
    <property type="entry name" value="PENTACOTRIPEPTIDE-REPEAT REGION OF PRORP DOMAIN-CONTAINING PROTEIN"/>
    <property type="match status" value="1"/>
</dbReference>
<evidence type="ECO:0000256" key="4">
    <source>
        <dbReference type="SAM" id="MobiDB-lite"/>
    </source>
</evidence>
<dbReference type="Proteomes" id="UP000504607">
    <property type="component" value="Chromosome 11"/>
</dbReference>
<dbReference type="AlphaFoldDB" id="A0A6I9RVY5"/>
<dbReference type="Pfam" id="PF12854">
    <property type="entry name" value="PPR_1"/>
    <property type="match status" value="1"/>
</dbReference>
<comment type="similarity">
    <text evidence="1">Belongs to the PPR family. P subfamily.</text>
</comment>
<evidence type="ECO:0000256" key="3">
    <source>
        <dbReference type="PROSITE-ProRule" id="PRU00708"/>
    </source>
</evidence>
<dbReference type="GO" id="GO:0009507">
    <property type="term" value="C:chloroplast"/>
    <property type="evidence" value="ECO:0007669"/>
    <property type="project" value="TreeGrafter"/>
</dbReference>
<name>A0A6I9RVY5_ELAGV</name>
<protein>
    <submittedName>
        <fullName evidence="6">Pentatricopeptide repeat-containing protein At1g61870, mitochondrial</fullName>
    </submittedName>
</protein>
<sequence>MAAVALRRGSRRIPFPQRNHQYLSTLSAPSEPAPSPPPPPSPSPSNPIARLKSTIRAESDPDRIAELFHSAAASGVPRFHAQRPLFFLAVHKLARAHRPDLVEGLLDPFLSDPAAPRSEGFLARLISLYSAAAMPDHAARTFDRMPGLGVPRSDKSLSALLSAFLHNRCFDRLHDAFDRAPKELGIAPGIVSNNILLQALCENGEVVAARKVLDEMAEKKRDSAVEPDIISYNTLLNGYLKKGDADGFEEILKEIAHRGLEPNVVTFNCRISKFCKKSESFKAEELLDVMVSKGSQPNLGSFNTIIAGFCKEGDVASALRVFKRMKVMKRMNGKDGLSPNPDTYIMLIRSLAEKGEFGHALVISKECLTKKFAPPFEVVKGLIDGLVKDSKVDEAKDFVAKMREILKGDAVDAWKKFESALSL</sequence>
<accession>A0A6I9RVY5</accession>